<dbReference type="InterPro" id="IPR050493">
    <property type="entry name" value="FAD-dep_Monooxygenase_BioMet"/>
</dbReference>
<keyword evidence="5" id="KW-1185">Reference proteome</keyword>
<dbReference type="STRING" id="155974.SAMN04487818_111227"/>
<dbReference type="PANTHER" id="PTHR13789">
    <property type="entry name" value="MONOOXYGENASE"/>
    <property type="match status" value="1"/>
</dbReference>
<evidence type="ECO:0000256" key="2">
    <source>
        <dbReference type="ARBA" id="ARBA00023033"/>
    </source>
</evidence>
<dbReference type="SUPFAM" id="SSF51905">
    <property type="entry name" value="FAD/NAD(P)-binding domain"/>
    <property type="match status" value="1"/>
</dbReference>
<dbReference type="Pfam" id="PF01494">
    <property type="entry name" value="FAD_binding_3"/>
    <property type="match status" value="2"/>
</dbReference>
<evidence type="ECO:0000259" key="3">
    <source>
        <dbReference type="Pfam" id="PF01494"/>
    </source>
</evidence>
<dbReference type="EMBL" id="FOGI01000011">
    <property type="protein sequence ID" value="SES37504.1"/>
    <property type="molecule type" value="Genomic_DNA"/>
</dbReference>
<protein>
    <submittedName>
        <fullName evidence="4">2-polyprenyl-6-methoxyphenol hydroxylase</fullName>
    </submittedName>
</protein>
<feature type="domain" description="FAD-binding" evidence="3">
    <location>
        <begin position="4"/>
        <end position="74"/>
    </location>
</feature>
<keyword evidence="2" id="KW-0503">Monooxygenase</keyword>
<dbReference type="InterPro" id="IPR002938">
    <property type="entry name" value="FAD-bd"/>
</dbReference>
<dbReference type="RefSeq" id="WP_092783600.1">
    <property type="nucleotide sequence ID" value="NZ_FOGI01000011.1"/>
</dbReference>
<accession>A0A1H9WUJ3</accession>
<dbReference type="GO" id="GO:0004497">
    <property type="term" value="F:monooxygenase activity"/>
    <property type="evidence" value="ECO:0007669"/>
    <property type="project" value="UniProtKB-KW"/>
</dbReference>
<dbReference type="Gene3D" id="3.50.50.60">
    <property type="entry name" value="FAD/NAD(P)-binding domain"/>
    <property type="match status" value="1"/>
</dbReference>
<proteinExistence type="predicted"/>
<organism evidence="4 5">
    <name type="scientific">Actinokineospora terrae</name>
    <dbReference type="NCBI Taxonomy" id="155974"/>
    <lineage>
        <taxon>Bacteria</taxon>
        <taxon>Bacillati</taxon>
        <taxon>Actinomycetota</taxon>
        <taxon>Actinomycetes</taxon>
        <taxon>Pseudonocardiales</taxon>
        <taxon>Pseudonocardiaceae</taxon>
        <taxon>Actinokineospora</taxon>
    </lineage>
</organism>
<dbReference type="PRINTS" id="PR00420">
    <property type="entry name" value="RNGMNOXGNASE"/>
</dbReference>
<keyword evidence="1" id="KW-0560">Oxidoreductase</keyword>
<feature type="domain" description="FAD-binding" evidence="3">
    <location>
        <begin position="135"/>
        <end position="289"/>
    </location>
</feature>
<dbReference type="InterPro" id="IPR036188">
    <property type="entry name" value="FAD/NAD-bd_sf"/>
</dbReference>
<evidence type="ECO:0000313" key="5">
    <source>
        <dbReference type="Proteomes" id="UP000199051"/>
    </source>
</evidence>
<name>A0A1H9WUJ3_9PSEU</name>
<evidence type="ECO:0000256" key="1">
    <source>
        <dbReference type="ARBA" id="ARBA00023002"/>
    </source>
</evidence>
<reference evidence="5" key="1">
    <citation type="submission" date="2016-10" db="EMBL/GenBank/DDBJ databases">
        <authorList>
            <person name="Varghese N."/>
            <person name="Submissions S."/>
        </authorList>
    </citation>
    <scope>NUCLEOTIDE SEQUENCE [LARGE SCALE GENOMIC DNA]</scope>
    <source>
        <strain evidence="5">DSM 44260</strain>
    </source>
</reference>
<dbReference type="AlphaFoldDB" id="A0A1H9WUJ3"/>
<evidence type="ECO:0000313" key="4">
    <source>
        <dbReference type="EMBL" id="SES37504.1"/>
    </source>
</evidence>
<sequence length="356" mass="38081">MRTAAVVGGGIAGLATAIGLGERGWRVSVFEQAAGFAEVGAGISLWRNALRALDALGVGDRVRARGANPGNGGLRDKRGRWLAASSAADLVMIHRADLLEVLLGAVQPEVLRPGTPVDRLAVVDGKPVVNGERFDLLVGADGLHSTVRATFWPDAKPPRPAGHTAWRMVLPAKGVTPSETWGDRQVFGIFPMSADRVYAYAAAVAPPNTVFPEGDLAELRRRFADWHDPIPSLVNAAETVLRHDLYYLPDLSTYVRGPVALVGDAAHAMTPNMGQGGCQALEDAVTLAATVDDLAHYDALRRPRSQRIAHRSRSTGKFVHSGAPWRDTLVRLLPSSLATKAVDRALDWYPPVTTPA</sequence>
<dbReference type="Proteomes" id="UP000199051">
    <property type="component" value="Unassembled WGS sequence"/>
</dbReference>
<dbReference type="PANTHER" id="PTHR13789:SF309">
    <property type="entry name" value="PUTATIVE (AFU_ORTHOLOGUE AFUA_6G14510)-RELATED"/>
    <property type="match status" value="1"/>
</dbReference>
<gene>
    <name evidence="4" type="ORF">SAMN04487818_111227</name>
</gene>
<dbReference type="GO" id="GO:0071949">
    <property type="term" value="F:FAD binding"/>
    <property type="evidence" value="ECO:0007669"/>
    <property type="project" value="InterPro"/>
</dbReference>